<organism evidence="6 7">
    <name type="scientific">Cyclobacterium amurskyense</name>
    <dbReference type="NCBI Taxonomy" id="320787"/>
    <lineage>
        <taxon>Bacteria</taxon>
        <taxon>Pseudomonadati</taxon>
        <taxon>Bacteroidota</taxon>
        <taxon>Cytophagia</taxon>
        <taxon>Cytophagales</taxon>
        <taxon>Cyclobacteriaceae</taxon>
        <taxon>Cyclobacterium</taxon>
    </lineage>
</organism>
<dbReference type="SUPFAM" id="SSF111369">
    <property type="entry name" value="HlyD-like secretion proteins"/>
    <property type="match status" value="1"/>
</dbReference>
<dbReference type="Gene3D" id="2.40.420.20">
    <property type="match status" value="1"/>
</dbReference>
<reference evidence="6 7" key="1">
    <citation type="submission" date="2015-07" db="EMBL/GenBank/DDBJ databases">
        <authorList>
            <person name="Kim K.M."/>
        </authorList>
    </citation>
    <scope>NUCLEOTIDE SEQUENCE [LARGE SCALE GENOMIC DNA]</scope>
    <source>
        <strain evidence="6 7">KCTC 12363</strain>
    </source>
</reference>
<dbReference type="Gene3D" id="2.40.30.170">
    <property type="match status" value="1"/>
</dbReference>
<feature type="domain" description="Multidrug resistance protein MdtA-like beta-barrel" evidence="4">
    <location>
        <begin position="198"/>
        <end position="277"/>
    </location>
</feature>
<dbReference type="InterPro" id="IPR058627">
    <property type="entry name" value="MdtA-like_C"/>
</dbReference>
<dbReference type="InterPro" id="IPR058625">
    <property type="entry name" value="MdtA-like_BSH"/>
</dbReference>
<dbReference type="GO" id="GO:0005886">
    <property type="term" value="C:plasma membrane"/>
    <property type="evidence" value="ECO:0007669"/>
    <property type="project" value="TreeGrafter"/>
</dbReference>
<keyword evidence="7" id="KW-1185">Reference proteome</keyword>
<evidence type="ECO:0000313" key="6">
    <source>
        <dbReference type="EMBL" id="AKP53261.1"/>
    </source>
</evidence>
<dbReference type="GO" id="GO:0022857">
    <property type="term" value="F:transmembrane transporter activity"/>
    <property type="evidence" value="ECO:0007669"/>
    <property type="project" value="InterPro"/>
</dbReference>
<dbReference type="Proteomes" id="UP000036520">
    <property type="component" value="Chromosome"/>
</dbReference>
<protein>
    <submittedName>
        <fullName evidence="6">Efflux transporter, RND family, MFP subunit</fullName>
    </submittedName>
</protein>
<evidence type="ECO:0000259" key="5">
    <source>
        <dbReference type="Pfam" id="PF25967"/>
    </source>
</evidence>
<dbReference type="KEGG" id="camu:CA2015_3897"/>
<dbReference type="InterPro" id="IPR006143">
    <property type="entry name" value="RND_pump_MFP"/>
</dbReference>
<proteinExistence type="inferred from homology"/>
<dbReference type="Pfam" id="PF25944">
    <property type="entry name" value="Beta-barrel_RND"/>
    <property type="match status" value="1"/>
</dbReference>
<evidence type="ECO:0000256" key="2">
    <source>
        <dbReference type="ARBA" id="ARBA00009477"/>
    </source>
</evidence>
<feature type="domain" description="Multidrug resistance protein MdtA-like C-terminal permuted SH3" evidence="5">
    <location>
        <begin position="287"/>
        <end position="344"/>
    </location>
</feature>
<dbReference type="GO" id="GO:0030313">
    <property type="term" value="C:cell envelope"/>
    <property type="evidence" value="ECO:0007669"/>
    <property type="project" value="UniProtKB-SubCell"/>
</dbReference>
<sequence>MNKFSFVFLIVLMALFQSCSEGETKNVGMRPAPSIPIIEIPSRTLTGYDTYPTSLEGVVSSSVRAKVSGYIIQVMVDEGQAVKKGQSLFKLETQSLNADAAAAKANVEAAKVDVDKLKPLVEKGIIGGVQLKTAEARYNQAMATYNSISANIAYATIKSPVSGHVGAIPYREGALVSPSDPLTTVSQVDNVFAFFSMNEKEYLNMLQVTKGETLDDKLKNMSEVELELVNGQIYSLKGKIKTVTGQVNPTTGTVSFRATFPNPNRLLAHGNSGRIRIPKTYDNKPIIPEASIYEQQGKTYVYKVGADSVVTEALIEIGAKVGPLLVVDEGIEEGDKIVYQGIDKLRDQMKIAPRLVPFDNVAGKLKVAFK</sequence>
<name>A0A0H4PFJ9_9BACT</name>
<comment type="subcellular location">
    <subcellularLocation>
        <location evidence="1">Cell envelope</location>
    </subcellularLocation>
</comment>
<dbReference type="PANTHER" id="PTHR30158">
    <property type="entry name" value="ACRA/E-RELATED COMPONENT OF DRUG EFFLUX TRANSPORTER"/>
    <property type="match status" value="1"/>
</dbReference>
<dbReference type="GO" id="GO:0046677">
    <property type="term" value="P:response to antibiotic"/>
    <property type="evidence" value="ECO:0007669"/>
    <property type="project" value="TreeGrafter"/>
</dbReference>
<dbReference type="STRING" id="320787.CA2015_3897"/>
<dbReference type="PANTHER" id="PTHR30158:SF23">
    <property type="entry name" value="MULTIDRUG RESISTANCE PROTEIN MEXA"/>
    <property type="match status" value="1"/>
</dbReference>
<evidence type="ECO:0000259" key="4">
    <source>
        <dbReference type="Pfam" id="PF25944"/>
    </source>
</evidence>
<dbReference type="AlphaFoldDB" id="A0A0H4PFJ9"/>
<dbReference type="InterPro" id="IPR058626">
    <property type="entry name" value="MdtA-like_b-barrel"/>
</dbReference>
<dbReference type="NCBIfam" id="TIGR01730">
    <property type="entry name" value="RND_mfp"/>
    <property type="match status" value="1"/>
</dbReference>
<gene>
    <name evidence="6" type="ORF">CA2015_3897</name>
</gene>
<dbReference type="Pfam" id="PF25967">
    <property type="entry name" value="RND-MFP_C"/>
    <property type="match status" value="1"/>
</dbReference>
<evidence type="ECO:0000313" key="7">
    <source>
        <dbReference type="Proteomes" id="UP000036520"/>
    </source>
</evidence>
<dbReference type="PROSITE" id="PS51257">
    <property type="entry name" value="PROKAR_LIPOPROTEIN"/>
    <property type="match status" value="1"/>
</dbReference>
<dbReference type="Pfam" id="PF25917">
    <property type="entry name" value="BSH_RND"/>
    <property type="match status" value="1"/>
</dbReference>
<comment type="similarity">
    <text evidence="2">Belongs to the membrane fusion protein (MFP) (TC 8.A.1) family.</text>
</comment>
<evidence type="ECO:0000256" key="1">
    <source>
        <dbReference type="ARBA" id="ARBA00004196"/>
    </source>
</evidence>
<dbReference type="OrthoDB" id="9801814at2"/>
<accession>A0A0H4PFJ9</accession>
<feature type="domain" description="Multidrug resistance protein MdtA-like barrel-sandwich hybrid" evidence="3">
    <location>
        <begin position="62"/>
        <end position="183"/>
    </location>
</feature>
<dbReference type="EMBL" id="CP012040">
    <property type="protein sequence ID" value="AKP53261.1"/>
    <property type="molecule type" value="Genomic_DNA"/>
</dbReference>
<evidence type="ECO:0000259" key="3">
    <source>
        <dbReference type="Pfam" id="PF25917"/>
    </source>
</evidence>
<dbReference type="Gene3D" id="1.10.287.470">
    <property type="entry name" value="Helix hairpin bin"/>
    <property type="match status" value="1"/>
</dbReference>
<dbReference type="RefSeq" id="WP_048643384.1">
    <property type="nucleotide sequence ID" value="NZ_CP012040.1"/>
</dbReference>
<dbReference type="Gene3D" id="2.40.50.100">
    <property type="match status" value="1"/>
</dbReference>